<dbReference type="RefSeq" id="WP_277862495.1">
    <property type="nucleotide sequence ID" value="NZ_JARRAG010000002.1"/>
</dbReference>
<feature type="domain" description="PurE" evidence="1">
    <location>
        <begin position="122"/>
        <end position="258"/>
    </location>
</feature>
<dbReference type="Pfam" id="PF00731">
    <property type="entry name" value="AIRC"/>
    <property type="match status" value="1"/>
</dbReference>
<protein>
    <submittedName>
        <fullName evidence="2">Nickel pincer cofactor biosynthesis protein LarB</fullName>
    </submittedName>
</protein>
<dbReference type="Gene3D" id="3.40.50.1970">
    <property type="match status" value="1"/>
</dbReference>
<proteinExistence type="predicted"/>
<dbReference type="EMBL" id="JARRAG010000002">
    <property type="protein sequence ID" value="MDG3006195.1"/>
    <property type="molecule type" value="Genomic_DNA"/>
</dbReference>
<evidence type="ECO:0000313" key="2">
    <source>
        <dbReference type="EMBL" id="MDG3006195.1"/>
    </source>
</evidence>
<reference evidence="2 3" key="1">
    <citation type="submission" date="2023-03" db="EMBL/GenBank/DDBJ databases">
        <title>Paludisphaera mucosa sp. nov. a novel planctomycete from northern fen.</title>
        <authorList>
            <person name="Ivanova A."/>
        </authorList>
    </citation>
    <scope>NUCLEOTIDE SEQUENCE [LARGE SCALE GENOMIC DNA]</scope>
    <source>
        <strain evidence="2 3">Pla2</strain>
    </source>
</reference>
<sequence>MIPRHLAQLFEALAAGEMTPEKAAQALESHQGFAEAGGFAHVDLHRRSRCGFPEVVFGLGKTGDQIEAILKTLIEHGQGCLVTRVDPRIADRLTAAFPGGAYNPVARTFRRPGPEAEEPKLGRVTVVTAGTSDLPVAEEARVTAEAWNCDVDLLADVGVAGIHRLLSRLDRLTDADALVVAAGMEGALPSVVGGLSSCPVIAVPTSIGYGASFQGLAALLGMLNSCSSNVVVVNIDAGFNGGYVAGLIAHRAGLARASAADTPS</sequence>
<name>A0ABT6FF42_9BACT</name>
<evidence type="ECO:0000313" key="3">
    <source>
        <dbReference type="Proteomes" id="UP001216907"/>
    </source>
</evidence>
<dbReference type="SUPFAM" id="SSF52255">
    <property type="entry name" value="N5-CAIR mutase (phosphoribosylaminoimidazole carboxylase, PurE)"/>
    <property type="match status" value="1"/>
</dbReference>
<dbReference type="PANTHER" id="PTHR43064">
    <property type="entry name" value="PHOSPHORIBOSYLAMINOIMIDAZOLE CARBOXYLASE-RELATED"/>
    <property type="match status" value="1"/>
</dbReference>
<dbReference type="NCBIfam" id="NF033503">
    <property type="entry name" value="LarB"/>
    <property type="match status" value="1"/>
</dbReference>
<comment type="caution">
    <text evidence="2">The sequence shown here is derived from an EMBL/GenBank/DDBJ whole genome shotgun (WGS) entry which is preliminary data.</text>
</comment>
<dbReference type="InterPro" id="IPR039476">
    <property type="entry name" value="P2CMN_synthase_LarB"/>
</dbReference>
<dbReference type="PANTHER" id="PTHR43064:SF1">
    <property type="entry name" value="SLL1489 PROTEIN"/>
    <property type="match status" value="1"/>
</dbReference>
<dbReference type="InterPro" id="IPR000031">
    <property type="entry name" value="PurE_dom"/>
</dbReference>
<keyword evidence="3" id="KW-1185">Reference proteome</keyword>
<gene>
    <name evidence="2" type="primary">larB</name>
    <name evidence="2" type="ORF">PZE19_20685</name>
</gene>
<evidence type="ECO:0000259" key="1">
    <source>
        <dbReference type="SMART" id="SM01001"/>
    </source>
</evidence>
<dbReference type="Proteomes" id="UP001216907">
    <property type="component" value="Unassembled WGS sequence"/>
</dbReference>
<organism evidence="2 3">
    <name type="scientific">Paludisphaera mucosa</name>
    <dbReference type="NCBI Taxonomy" id="3030827"/>
    <lineage>
        <taxon>Bacteria</taxon>
        <taxon>Pseudomonadati</taxon>
        <taxon>Planctomycetota</taxon>
        <taxon>Planctomycetia</taxon>
        <taxon>Isosphaerales</taxon>
        <taxon>Isosphaeraceae</taxon>
        <taxon>Paludisphaera</taxon>
    </lineage>
</organism>
<dbReference type="SMART" id="SM01001">
    <property type="entry name" value="AIRC"/>
    <property type="match status" value="1"/>
</dbReference>
<accession>A0ABT6FF42</accession>